<sequence>MKYIIDVENSYLEVESCYTKGTPRENLLIVPIHKMKGKLLLKYDVEFSTLYQLMLSRRSRNQFSHRKQ</sequence>
<dbReference type="EMBL" id="KZ305097">
    <property type="protein sequence ID" value="PIA27334.1"/>
    <property type="molecule type" value="Genomic_DNA"/>
</dbReference>
<accession>A0A2G5C7R4</accession>
<dbReference type="InParanoid" id="A0A2G5C7R4"/>
<gene>
    <name evidence="1" type="ORF">AQUCO_08000011v1</name>
</gene>
<evidence type="ECO:0000313" key="1">
    <source>
        <dbReference type="EMBL" id="PIA27334.1"/>
    </source>
</evidence>
<reference evidence="1 2" key="1">
    <citation type="submission" date="2017-09" db="EMBL/GenBank/DDBJ databases">
        <title>WGS assembly of Aquilegia coerulea Goldsmith.</title>
        <authorList>
            <person name="Hodges S."/>
            <person name="Kramer E."/>
            <person name="Nordborg M."/>
            <person name="Tomkins J."/>
            <person name="Borevitz J."/>
            <person name="Derieg N."/>
            <person name="Yan J."/>
            <person name="Mihaltcheva S."/>
            <person name="Hayes R.D."/>
            <person name="Rokhsar D."/>
        </authorList>
    </citation>
    <scope>NUCLEOTIDE SEQUENCE [LARGE SCALE GENOMIC DNA]</scope>
    <source>
        <strain evidence="2">cv. Goldsmith</strain>
    </source>
</reference>
<proteinExistence type="predicted"/>
<dbReference type="Proteomes" id="UP000230069">
    <property type="component" value="Unassembled WGS sequence"/>
</dbReference>
<keyword evidence="2" id="KW-1185">Reference proteome</keyword>
<organism evidence="1 2">
    <name type="scientific">Aquilegia coerulea</name>
    <name type="common">Rocky mountain columbine</name>
    <dbReference type="NCBI Taxonomy" id="218851"/>
    <lineage>
        <taxon>Eukaryota</taxon>
        <taxon>Viridiplantae</taxon>
        <taxon>Streptophyta</taxon>
        <taxon>Embryophyta</taxon>
        <taxon>Tracheophyta</taxon>
        <taxon>Spermatophyta</taxon>
        <taxon>Magnoliopsida</taxon>
        <taxon>Ranunculales</taxon>
        <taxon>Ranunculaceae</taxon>
        <taxon>Thalictroideae</taxon>
        <taxon>Aquilegia</taxon>
    </lineage>
</organism>
<evidence type="ECO:0000313" key="2">
    <source>
        <dbReference type="Proteomes" id="UP000230069"/>
    </source>
</evidence>
<protein>
    <submittedName>
        <fullName evidence="1">Uncharacterized protein</fullName>
    </submittedName>
</protein>
<dbReference type="AlphaFoldDB" id="A0A2G5C7R4"/>
<name>A0A2G5C7R4_AQUCA</name>